<dbReference type="GO" id="GO:0006515">
    <property type="term" value="P:protein quality control for misfolded or incompletely synthesized proteins"/>
    <property type="evidence" value="ECO:0007669"/>
    <property type="project" value="TreeGrafter"/>
</dbReference>
<dbReference type="GO" id="GO:0003697">
    <property type="term" value="F:single-stranded DNA binding"/>
    <property type="evidence" value="ECO:0007669"/>
    <property type="project" value="TreeGrafter"/>
</dbReference>
<dbReference type="GO" id="GO:0007005">
    <property type="term" value="P:mitochondrion organization"/>
    <property type="evidence" value="ECO:0007669"/>
    <property type="project" value="TreeGrafter"/>
</dbReference>
<dbReference type="AlphaFoldDB" id="A0A7J6XG68"/>
<reference evidence="1 2" key="1">
    <citation type="submission" date="2020-06" db="EMBL/GenBank/DDBJ databases">
        <title>Transcriptomic and genomic resources for Thalictrum thalictroides and T. hernandezii: Facilitating candidate gene discovery in an emerging model plant lineage.</title>
        <authorList>
            <person name="Arias T."/>
            <person name="Riano-Pachon D.M."/>
            <person name="Di Stilio V.S."/>
        </authorList>
    </citation>
    <scope>NUCLEOTIDE SEQUENCE [LARGE SCALE GENOMIC DNA]</scope>
    <source>
        <strain evidence="2">cv. WT478/WT964</strain>
        <tissue evidence="1">Leaves</tissue>
    </source>
</reference>
<dbReference type="Gene3D" id="3.40.50.300">
    <property type="entry name" value="P-loop containing nucleotide triphosphate hydrolases"/>
    <property type="match status" value="1"/>
</dbReference>
<gene>
    <name evidence="1" type="ORF">FRX31_002365</name>
</gene>
<dbReference type="GO" id="GO:0005524">
    <property type="term" value="F:ATP binding"/>
    <property type="evidence" value="ECO:0007669"/>
    <property type="project" value="InterPro"/>
</dbReference>
<keyword evidence="2" id="KW-1185">Reference proteome</keyword>
<comment type="caution">
    <text evidence="1">The sequence shown here is derived from an EMBL/GenBank/DDBJ whole genome shotgun (WGS) entry which is preliminary data.</text>
</comment>
<feature type="non-terminal residue" evidence="1">
    <location>
        <position position="1"/>
    </location>
</feature>
<dbReference type="Proteomes" id="UP000554482">
    <property type="component" value="Unassembled WGS sequence"/>
</dbReference>
<dbReference type="GO" id="GO:0005759">
    <property type="term" value="C:mitochondrial matrix"/>
    <property type="evidence" value="ECO:0007669"/>
    <property type="project" value="TreeGrafter"/>
</dbReference>
<evidence type="ECO:0000313" key="1">
    <source>
        <dbReference type="EMBL" id="KAF5208048.1"/>
    </source>
</evidence>
<dbReference type="PANTHER" id="PTHR43718:SF2">
    <property type="entry name" value="LON PROTEASE HOMOLOG, MITOCHONDRIAL"/>
    <property type="match status" value="1"/>
</dbReference>
<dbReference type="GO" id="GO:0004176">
    <property type="term" value="F:ATP-dependent peptidase activity"/>
    <property type="evidence" value="ECO:0007669"/>
    <property type="project" value="InterPro"/>
</dbReference>
<dbReference type="PANTHER" id="PTHR43718">
    <property type="entry name" value="LON PROTEASE"/>
    <property type="match status" value="1"/>
</dbReference>
<protein>
    <submittedName>
        <fullName evidence="1">Lon protease-like protein</fullName>
    </submittedName>
</protein>
<keyword evidence="1" id="KW-0378">Hydrolase</keyword>
<dbReference type="EMBL" id="JABWDY010000552">
    <property type="protein sequence ID" value="KAF5208048.1"/>
    <property type="molecule type" value="Genomic_DNA"/>
</dbReference>
<sequence>DENFDVHRAQTILDKDHYGLSDVKERILEFIAFGKLRGIAQGKGEILVRDCGVSLGLIWSASHPESRPTILDAKAL</sequence>
<dbReference type="InterPro" id="IPR027065">
    <property type="entry name" value="Lon_Prtase"/>
</dbReference>
<proteinExistence type="predicted"/>
<dbReference type="InterPro" id="IPR027417">
    <property type="entry name" value="P-loop_NTPase"/>
</dbReference>
<dbReference type="GO" id="GO:0051131">
    <property type="term" value="P:chaperone-mediated protein complex assembly"/>
    <property type="evidence" value="ECO:0007669"/>
    <property type="project" value="TreeGrafter"/>
</dbReference>
<evidence type="ECO:0000313" key="2">
    <source>
        <dbReference type="Proteomes" id="UP000554482"/>
    </source>
</evidence>
<accession>A0A7J6XG68</accession>
<dbReference type="GO" id="GO:0004252">
    <property type="term" value="F:serine-type endopeptidase activity"/>
    <property type="evidence" value="ECO:0007669"/>
    <property type="project" value="InterPro"/>
</dbReference>
<keyword evidence="1" id="KW-0645">Protease</keyword>
<name>A0A7J6XG68_THATH</name>
<organism evidence="1 2">
    <name type="scientific">Thalictrum thalictroides</name>
    <name type="common">Rue-anemone</name>
    <name type="synonym">Anemone thalictroides</name>
    <dbReference type="NCBI Taxonomy" id="46969"/>
    <lineage>
        <taxon>Eukaryota</taxon>
        <taxon>Viridiplantae</taxon>
        <taxon>Streptophyta</taxon>
        <taxon>Embryophyta</taxon>
        <taxon>Tracheophyta</taxon>
        <taxon>Spermatophyta</taxon>
        <taxon>Magnoliopsida</taxon>
        <taxon>Ranunculales</taxon>
        <taxon>Ranunculaceae</taxon>
        <taxon>Thalictroideae</taxon>
        <taxon>Thalictrum</taxon>
    </lineage>
</organism>
<dbReference type="OrthoDB" id="1728701at2759"/>